<dbReference type="RefSeq" id="XP_041630926.1">
    <property type="nucleotide sequence ID" value="XM_041774992.2"/>
</dbReference>
<evidence type="ECO:0000313" key="1">
    <source>
        <dbReference type="Proteomes" id="UP001652661"/>
    </source>
</evidence>
<name>A0ABM3C558_DROKI</name>
<keyword evidence="1" id="KW-1185">Reference proteome</keyword>
<evidence type="ECO:0000313" key="2">
    <source>
        <dbReference type="RefSeq" id="XP_041630926.1"/>
    </source>
</evidence>
<proteinExistence type="predicted"/>
<reference evidence="2" key="1">
    <citation type="submission" date="2025-08" db="UniProtKB">
        <authorList>
            <consortium name="RefSeq"/>
        </authorList>
    </citation>
    <scope>IDENTIFICATION</scope>
    <source>
        <strain evidence="2">14028-0561.14</strain>
        <tissue evidence="2">Whole fly</tissue>
    </source>
</reference>
<sequence length="178" mass="21085">MCDPGKARNRMESIHILEALSCLLGVTQYQVLSTLFQLAYHEHHPLKRFNRCPAWSVMERMEVPFTCLPDQRIYDSLYDRWGRPIDPLDKSNAYKLMRLLFLTPLLVPQQRNQLQIMLNKLNRRAKRPVNLEELLPVLARLKIGEVVCNVLERDLRPLWRKAPRGKCNPEPRSRYLPW</sequence>
<gene>
    <name evidence="2" type="primary">LOC121502118</name>
</gene>
<accession>A0ABM3C558</accession>
<dbReference type="GeneID" id="121502118"/>
<organism evidence="1 2">
    <name type="scientific">Drosophila kikkawai</name>
    <name type="common">Fruit fly</name>
    <dbReference type="NCBI Taxonomy" id="30033"/>
    <lineage>
        <taxon>Eukaryota</taxon>
        <taxon>Metazoa</taxon>
        <taxon>Ecdysozoa</taxon>
        <taxon>Arthropoda</taxon>
        <taxon>Hexapoda</taxon>
        <taxon>Insecta</taxon>
        <taxon>Pterygota</taxon>
        <taxon>Neoptera</taxon>
        <taxon>Endopterygota</taxon>
        <taxon>Diptera</taxon>
        <taxon>Brachycera</taxon>
        <taxon>Muscomorpha</taxon>
        <taxon>Ephydroidea</taxon>
        <taxon>Drosophilidae</taxon>
        <taxon>Drosophila</taxon>
        <taxon>Sophophora</taxon>
    </lineage>
</organism>
<protein>
    <submittedName>
        <fullName evidence="2">Uncharacterized protein</fullName>
    </submittedName>
</protein>
<dbReference type="Proteomes" id="UP001652661">
    <property type="component" value="Chromosome X"/>
</dbReference>